<gene>
    <name evidence="2" type="ORF">BCD_1103</name>
</gene>
<geneLocation type="plasmid" evidence="2">
    <name>unnamed</name>
</geneLocation>
<protein>
    <submittedName>
        <fullName evidence="2">Uncharacterized protein</fullName>
    </submittedName>
</protein>
<keyword evidence="2" id="KW-0614">Plasmid</keyword>
<reference evidence="2" key="1">
    <citation type="submission" date="2013-02" db="EMBL/GenBank/DDBJ databases">
        <title>Comparative genomics of Borrelia species.</title>
        <authorList>
            <person name="Schwan T.G."/>
            <person name="Raffel S.J."/>
            <person name="Porcella S.F."/>
        </authorList>
    </citation>
    <scope>NUCLEOTIDE SEQUENCE</scope>
    <source>
        <strain evidence="2">DOU</strain>
        <plasmid evidence="2">unnamed</plasmid>
    </source>
</reference>
<dbReference type="EMBL" id="CP004303">
    <property type="protein sequence ID" value="AHH07169.1"/>
    <property type="molecule type" value="Genomic_DNA"/>
</dbReference>
<sequence>MKRFGDVKLYKLGEVVDILSQDFNYQTKAGILCKKLTTLNAYIQYENARYIPENIICDLTETIKTKEMKFKMRTIIQNKIEIVNNKINKYFRDNNQNNKTLINKTNNMKIQNIETEKINNELIEIKEAIKKLTEKTQEETKNKDNEIIKLKAEIKKLTEKTQEETKNKDNEIIKLKAEIKKLTEKTQTKFIIKSKSYSNVPDKKNI</sequence>
<feature type="coiled-coil region" evidence="1">
    <location>
        <begin position="115"/>
        <end position="185"/>
    </location>
</feature>
<name>W5SJ42_9SPIR</name>
<evidence type="ECO:0000313" key="2">
    <source>
        <dbReference type="EMBL" id="AHH07169.1"/>
    </source>
</evidence>
<dbReference type="AlphaFoldDB" id="W5SJ42"/>
<keyword evidence="1" id="KW-0175">Coiled coil</keyword>
<proteinExistence type="predicted"/>
<dbReference type="RefSeq" id="WP_025401188.1">
    <property type="nucleotide sequence ID" value="NZ_CP004303.1"/>
</dbReference>
<dbReference type="HOGENOM" id="CLU_102466_0_0_12"/>
<organism evidence="2">
    <name type="scientific">Borrelia crocidurae DOU</name>
    <dbReference type="NCBI Taxonomy" id="1293575"/>
    <lineage>
        <taxon>Bacteria</taxon>
        <taxon>Pseudomonadati</taxon>
        <taxon>Spirochaetota</taxon>
        <taxon>Spirochaetia</taxon>
        <taxon>Spirochaetales</taxon>
        <taxon>Borreliaceae</taxon>
        <taxon>Borrelia</taxon>
    </lineage>
</organism>
<evidence type="ECO:0000256" key="1">
    <source>
        <dbReference type="SAM" id="Coils"/>
    </source>
</evidence>
<accession>W5SJ42</accession>